<evidence type="ECO:0000313" key="1">
    <source>
        <dbReference type="EMBL" id="GAA4457489.1"/>
    </source>
</evidence>
<protein>
    <submittedName>
        <fullName evidence="1">TIGR03643 family protein</fullName>
    </submittedName>
</protein>
<dbReference type="InterPro" id="IPR019882">
    <property type="entry name" value="CHP03643"/>
</dbReference>
<organism evidence="1 2">
    <name type="scientific">Nibrella saemangeumensis</name>
    <dbReference type="NCBI Taxonomy" id="1084526"/>
    <lineage>
        <taxon>Bacteria</taxon>
        <taxon>Pseudomonadati</taxon>
        <taxon>Bacteroidota</taxon>
        <taxon>Cytophagia</taxon>
        <taxon>Cytophagales</taxon>
        <taxon>Spirosomataceae</taxon>
        <taxon>Nibrella</taxon>
    </lineage>
</organism>
<dbReference type="RefSeq" id="WP_345244502.1">
    <property type="nucleotide sequence ID" value="NZ_BAABHD010000029.1"/>
</dbReference>
<proteinExistence type="predicted"/>
<dbReference type="Proteomes" id="UP001501175">
    <property type="component" value="Unassembled WGS sequence"/>
</dbReference>
<gene>
    <name evidence="1" type="ORF">GCM10023189_28260</name>
</gene>
<reference evidence="2" key="1">
    <citation type="journal article" date="2019" name="Int. J. Syst. Evol. Microbiol.">
        <title>The Global Catalogue of Microorganisms (GCM) 10K type strain sequencing project: providing services to taxonomists for standard genome sequencing and annotation.</title>
        <authorList>
            <consortium name="The Broad Institute Genomics Platform"/>
            <consortium name="The Broad Institute Genome Sequencing Center for Infectious Disease"/>
            <person name="Wu L."/>
            <person name="Ma J."/>
        </authorList>
    </citation>
    <scope>NUCLEOTIDE SEQUENCE [LARGE SCALE GENOMIC DNA]</scope>
    <source>
        <strain evidence="2">JCM 17927</strain>
    </source>
</reference>
<name>A0ABP8MWW3_9BACT</name>
<dbReference type="NCBIfam" id="TIGR03643">
    <property type="entry name" value="TIGR03643 family protein"/>
    <property type="match status" value="1"/>
</dbReference>
<dbReference type="Pfam" id="PF10985">
    <property type="entry name" value="DUF2805"/>
    <property type="match status" value="1"/>
</dbReference>
<comment type="caution">
    <text evidence="1">The sequence shown here is derived from an EMBL/GenBank/DDBJ whole genome shotgun (WGS) entry which is preliminary data.</text>
</comment>
<accession>A0ABP8MWW3</accession>
<evidence type="ECO:0000313" key="2">
    <source>
        <dbReference type="Proteomes" id="UP001501175"/>
    </source>
</evidence>
<sequence>MRAFSDIEKDRIIEMAWEDRTPFDAIKSQFGLSQGEVEKLMRKELTNSGFKRWRKRVSSGVGVKHGYKAQADMLRFKCSRQSAISLNKIAKRG</sequence>
<dbReference type="EMBL" id="BAABHD010000029">
    <property type="protein sequence ID" value="GAA4457489.1"/>
    <property type="molecule type" value="Genomic_DNA"/>
</dbReference>
<keyword evidence="2" id="KW-1185">Reference proteome</keyword>